<accession>A0AAW1TTS6</accession>
<protein>
    <recommendedName>
        <fullName evidence="3">Reverse transcriptase RNase H-like domain-containing protein</fullName>
    </recommendedName>
</protein>
<dbReference type="Proteomes" id="UP001431783">
    <property type="component" value="Unassembled WGS sequence"/>
</dbReference>
<evidence type="ECO:0000313" key="2">
    <source>
        <dbReference type="Proteomes" id="UP001431783"/>
    </source>
</evidence>
<organism evidence="1 2">
    <name type="scientific">Henosepilachna vigintioctopunctata</name>
    <dbReference type="NCBI Taxonomy" id="420089"/>
    <lineage>
        <taxon>Eukaryota</taxon>
        <taxon>Metazoa</taxon>
        <taxon>Ecdysozoa</taxon>
        <taxon>Arthropoda</taxon>
        <taxon>Hexapoda</taxon>
        <taxon>Insecta</taxon>
        <taxon>Pterygota</taxon>
        <taxon>Neoptera</taxon>
        <taxon>Endopterygota</taxon>
        <taxon>Coleoptera</taxon>
        <taxon>Polyphaga</taxon>
        <taxon>Cucujiformia</taxon>
        <taxon>Coccinelloidea</taxon>
        <taxon>Coccinellidae</taxon>
        <taxon>Epilachninae</taxon>
        <taxon>Epilachnini</taxon>
        <taxon>Henosepilachna</taxon>
    </lineage>
</organism>
<gene>
    <name evidence="1" type="ORF">WA026_014274</name>
</gene>
<proteinExistence type="predicted"/>
<evidence type="ECO:0008006" key="3">
    <source>
        <dbReference type="Google" id="ProtNLM"/>
    </source>
</evidence>
<keyword evidence="2" id="KW-1185">Reference proteome</keyword>
<dbReference type="AlphaFoldDB" id="A0AAW1TTS6"/>
<sequence length="170" mass="20029">MKIPEDQIARWIKRLQQYDFKVEHQRGKIHNNADALSRPPCKEACGHCREVEKKEGIVNLRRTTTELRQGWSTEELIEAQEADPDIKLLGEWKRDNRRPTWKDISTMGSITKGTMGTIGLVSYRKWAAQAEMGKYRWERSQNSLSCTQEQDRRTSQGNAWWNIRCTFWCQ</sequence>
<reference evidence="1 2" key="1">
    <citation type="submission" date="2023-03" db="EMBL/GenBank/DDBJ databases">
        <title>Genome insight into feeding habits of ladybird beetles.</title>
        <authorList>
            <person name="Li H.-S."/>
            <person name="Huang Y.-H."/>
            <person name="Pang H."/>
        </authorList>
    </citation>
    <scope>NUCLEOTIDE SEQUENCE [LARGE SCALE GENOMIC DNA]</scope>
    <source>
        <strain evidence="1">SYSU_2023b</strain>
        <tissue evidence="1">Whole body</tissue>
    </source>
</reference>
<name>A0AAW1TTS6_9CUCU</name>
<comment type="caution">
    <text evidence="1">The sequence shown here is derived from an EMBL/GenBank/DDBJ whole genome shotgun (WGS) entry which is preliminary data.</text>
</comment>
<dbReference type="EMBL" id="JARQZJ010000007">
    <property type="protein sequence ID" value="KAK9871818.1"/>
    <property type="molecule type" value="Genomic_DNA"/>
</dbReference>
<evidence type="ECO:0000313" key="1">
    <source>
        <dbReference type="EMBL" id="KAK9871818.1"/>
    </source>
</evidence>